<proteinExistence type="predicted"/>
<accession>A0AAD9LH92</accession>
<dbReference type="InterPro" id="IPR016024">
    <property type="entry name" value="ARM-type_fold"/>
</dbReference>
<dbReference type="InterPro" id="IPR011989">
    <property type="entry name" value="ARM-like"/>
</dbReference>
<dbReference type="SUPFAM" id="SSF48371">
    <property type="entry name" value="ARM repeat"/>
    <property type="match status" value="1"/>
</dbReference>
<protein>
    <recommendedName>
        <fullName evidence="3">Importin N-terminal domain-containing protein</fullName>
    </recommendedName>
</protein>
<dbReference type="Proteomes" id="UP001195914">
    <property type="component" value="Unassembled WGS sequence"/>
</dbReference>
<dbReference type="Gene3D" id="1.25.10.10">
    <property type="entry name" value="Leucine-rich Repeat Variant"/>
    <property type="match status" value="1"/>
</dbReference>
<dbReference type="EMBL" id="JAHBMH010000044">
    <property type="protein sequence ID" value="KAK1936291.1"/>
    <property type="molecule type" value="Genomic_DNA"/>
</dbReference>
<dbReference type="AlphaFoldDB" id="A0AAD9LH92"/>
<organism evidence="1 2">
    <name type="scientific">Babesia divergens</name>
    <dbReference type="NCBI Taxonomy" id="32595"/>
    <lineage>
        <taxon>Eukaryota</taxon>
        <taxon>Sar</taxon>
        <taxon>Alveolata</taxon>
        <taxon>Apicomplexa</taxon>
        <taxon>Aconoidasida</taxon>
        <taxon>Piroplasmida</taxon>
        <taxon>Babesiidae</taxon>
        <taxon>Babesia</taxon>
    </lineage>
</organism>
<evidence type="ECO:0008006" key="3">
    <source>
        <dbReference type="Google" id="ProtNLM"/>
    </source>
</evidence>
<evidence type="ECO:0000313" key="2">
    <source>
        <dbReference type="Proteomes" id="UP001195914"/>
    </source>
</evidence>
<reference evidence="1" key="2">
    <citation type="submission" date="2021-05" db="EMBL/GenBank/DDBJ databases">
        <authorList>
            <person name="Pain A."/>
        </authorList>
    </citation>
    <scope>NUCLEOTIDE SEQUENCE</scope>
    <source>
        <strain evidence="1">1802A</strain>
    </source>
</reference>
<name>A0AAD9LH92_BABDI</name>
<gene>
    <name evidence="1" type="ORF">X943_002603</name>
</gene>
<keyword evidence="2" id="KW-1185">Reference proteome</keyword>
<sequence>MAQLMGFSSDQAVVVDLLMRSISSEEHQRAEAYARILELETSPTFLATLVDVAYLGDANVSKLAFICAKNALTRVRGAAVTRGAGGHAGDIADIALNNLKAKLYTVLQAHLNSAGRIMSKDFALLVRKVCRWNYPQSWMSMHELLTAMLEAGASDATASEVTLNSVMLTYHIFKEKCSMRLMKDRNVTVQVAQVLYPLVSKLWLQQWLGRWEEGKLDGAKLKSTFSSIDIALSRYLDSLLIALYTHGPRDVYQNKEMLELLKLVFAKLRLHLSFVQKSETYTELLCKNSKRLLRCASRLFEYEPLVFAFVNPSLVLNPLFDFLSSSNSAEVTSECMTLLCNVFKSPVVNNDRYTQQYSALNGDNGMSSGPSKGSTEDFVLCSSFEEMKAQCEMTASCAKGISIQSLKKSSSPTKGPYYAIGSMAEYLSRQATFLFCESIGARGGLFKLIDFLRDRYLTLTLEAIEEWGEETLPMDPPHQSQCCAIIEAMKVTGSQILQSIVGGILGTDCKANFLGLDSYLALYTISYTGLASNHSSKHYLMILDALKHALNAVDPPFAKLLIFRCSRIVNAWIKRINFFEEQVKVEILRYLVYCICCDGDSMNTLNLRVQHLVPFHRIYSKTIDQPFWDVLRQGNGIMRIVSSVVMISKVAFSRLCINNVQIEVPVIQHRALELVCKMCLEFDNEDNNFGNQLSDVLIGFSAGCNDLQVTASLLQTSLSFLNSLDWERCYAEDSYVNSHLRRFLFHELEEDTYMLWLCLLRVLPRNMEVVEHELRESIFSLFPLLLTYLTESDNSEHPGQMRVKSSPVLALDVVTEYVTVLLDYVKAYHPEGVSLSSKGGTAFANLYEKNGEILFVLIDGAINTVEFSISRVQALCLQCLKCTDEDPLRQGGLQLLSMLMFAFGSACLANKDVLFALHHLVLFFCGKLNEAGMPPGEALQALQRSRLTCMSDGSRSDSKLQWQHSKVPVGIIESVASLVPILCRWGFNSPALFSEALISALESGKFVGCETLLLSLINASNQFSNNAYLRLGAIICCCLMTNVFVHKYGRIKLFVQFQDRSMKGTNHGHSEDDRDNPHPNLLGVYLPCYMLRLVESIISLFVESKRASCFSITKASLVKDSDAYALPASRRFHLFANASSTYQSTAFPMSELPAYELFYGALKSTIQCITQLSRALESCGMPGSMGLLFEEASHLNPKIREIINTCHSGNA</sequence>
<reference evidence="1" key="1">
    <citation type="journal article" date="2014" name="Nucleic Acids Res.">
        <title>The evolutionary dynamics of variant antigen genes in Babesia reveal a history of genomic innovation underlying host-parasite interaction.</title>
        <authorList>
            <person name="Jackson A.P."/>
            <person name="Otto T.D."/>
            <person name="Darby A."/>
            <person name="Ramaprasad A."/>
            <person name="Xia D."/>
            <person name="Echaide I.E."/>
            <person name="Farber M."/>
            <person name="Gahlot S."/>
            <person name="Gamble J."/>
            <person name="Gupta D."/>
            <person name="Gupta Y."/>
            <person name="Jackson L."/>
            <person name="Malandrin L."/>
            <person name="Malas T.B."/>
            <person name="Moussa E."/>
            <person name="Nair M."/>
            <person name="Reid A.J."/>
            <person name="Sanders M."/>
            <person name="Sharma J."/>
            <person name="Tracey A."/>
            <person name="Quail M.A."/>
            <person name="Weir W."/>
            <person name="Wastling J.M."/>
            <person name="Hall N."/>
            <person name="Willadsen P."/>
            <person name="Lingelbach K."/>
            <person name="Shiels B."/>
            <person name="Tait A."/>
            <person name="Berriman M."/>
            <person name="Allred D.R."/>
            <person name="Pain A."/>
        </authorList>
    </citation>
    <scope>NUCLEOTIDE SEQUENCE</scope>
    <source>
        <strain evidence="1">1802A</strain>
    </source>
</reference>
<comment type="caution">
    <text evidence="1">The sequence shown here is derived from an EMBL/GenBank/DDBJ whole genome shotgun (WGS) entry which is preliminary data.</text>
</comment>
<evidence type="ECO:0000313" key="1">
    <source>
        <dbReference type="EMBL" id="KAK1936291.1"/>
    </source>
</evidence>